<dbReference type="AlphaFoldDB" id="U7QIJ1"/>
<evidence type="ECO:0000313" key="3">
    <source>
        <dbReference type="Proteomes" id="UP000017127"/>
    </source>
</evidence>
<evidence type="ECO:0000313" key="2">
    <source>
        <dbReference type="EMBL" id="ERT07713.1"/>
    </source>
</evidence>
<dbReference type="Proteomes" id="UP000017127">
    <property type="component" value="Unassembled WGS sequence"/>
</dbReference>
<keyword evidence="1" id="KW-1133">Transmembrane helix</keyword>
<sequence>MLIIQEQKDFFSLHYYSGVLFFKIIFLRYRTTRRANYSFSCIPGLDATLKRWFHCFEVTQI</sequence>
<keyword evidence="3" id="KW-1185">Reference proteome</keyword>
<proteinExistence type="predicted"/>
<reference evidence="2 3" key="1">
    <citation type="journal article" date="2013" name="Front. Microbiol.">
        <title>Comparative genomic analyses of the cyanobacterium, Lyngbya aestuarii BL J, a powerful hydrogen producer.</title>
        <authorList>
            <person name="Kothari A."/>
            <person name="Vaughn M."/>
            <person name="Garcia-Pichel F."/>
        </authorList>
    </citation>
    <scope>NUCLEOTIDE SEQUENCE [LARGE SCALE GENOMIC DNA]</scope>
    <source>
        <strain evidence="2 3">BL J</strain>
    </source>
</reference>
<keyword evidence="1" id="KW-0472">Membrane</keyword>
<feature type="transmembrane region" description="Helical" evidence="1">
    <location>
        <begin position="12"/>
        <end position="29"/>
    </location>
</feature>
<keyword evidence="1" id="KW-0812">Transmembrane</keyword>
<accession>U7QIJ1</accession>
<name>U7QIJ1_9CYAN</name>
<dbReference type="EMBL" id="AUZM01000019">
    <property type="protein sequence ID" value="ERT07713.1"/>
    <property type="molecule type" value="Genomic_DNA"/>
</dbReference>
<protein>
    <submittedName>
        <fullName evidence="2">Uncharacterized protein</fullName>
    </submittedName>
</protein>
<evidence type="ECO:0000256" key="1">
    <source>
        <dbReference type="SAM" id="Phobius"/>
    </source>
</evidence>
<gene>
    <name evidence="2" type="ORF">M595_2314</name>
</gene>
<comment type="caution">
    <text evidence="2">The sequence shown here is derived from an EMBL/GenBank/DDBJ whole genome shotgun (WGS) entry which is preliminary data.</text>
</comment>
<organism evidence="2 3">
    <name type="scientific">Lyngbya aestuarii BL J</name>
    <dbReference type="NCBI Taxonomy" id="1348334"/>
    <lineage>
        <taxon>Bacteria</taxon>
        <taxon>Bacillati</taxon>
        <taxon>Cyanobacteriota</taxon>
        <taxon>Cyanophyceae</taxon>
        <taxon>Oscillatoriophycideae</taxon>
        <taxon>Oscillatoriales</taxon>
        <taxon>Microcoleaceae</taxon>
        <taxon>Lyngbya</taxon>
    </lineage>
</organism>